<dbReference type="SUPFAM" id="SSF54427">
    <property type="entry name" value="NTF2-like"/>
    <property type="match status" value="1"/>
</dbReference>
<proteinExistence type="predicted"/>
<comment type="caution">
    <text evidence="1">The sequence shown here is derived from an EMBL/GenBank/DDBJ whole genome shotgun (WGS) entry which is preliminary data.</text>
</comment>
<dbReference type="Pfam" id="PF07366">
    <property type="entry name" value="SnoaL"/>
    <property type="match status" value="1"/>
</dbReference>
<organism evidence="1">
    <name type="scientific">marine sediment metagenome</name>
    <dbReference type="NCBI Taxonomy" id="412755"/>
    <lineage>
        <taxon>unclassified sequences</taxon>
        <taxon>metagenomes</taxon>
        <taxon>ecological metagenomes</taxon>
    </lineage>
</organism>
<dbReference type="PANTHER" id="PTHR38436">
    <property type="entry name" value="POLYKETIDE CYCLASE SNOAL-LIKE DOMAIN"/>
    <property type="match status" value="1"/>
</dbReference>
<dbReference type="InterPro" id="IPR032710">
    <property type="entry name" value="NTF2-like_dom_sf"/>
</dbReference>
<accession>X1K8T5</accession>
<evidence type="ECO:0000313" key="1">
    <source>
        <dbReference type="EMBL" id="GAH90030.1"/>
    </source>
</evidence>
<dbReference type="EMBL" id="BARV01002129">
    <property type="protein sequence ID" value="GAH90030.1"/>
    <property type="molecule type" value="Genomic_DNA"/>
</dbReference>
<sequence>MGFMAECESKKAVTEENKAIIGRLSELWNTGNLAIADEVFDPDFVNHDTNNPGVTNPESYKGYVPVIRIGFPDFHVAADDLIAEGEKVAMRWTINATHQGELMGMPATGTQVVWTGMTMIHLADGKVVEMWWSHDTLGMFQQLGVIPPLG</sequence>
<evidence type="ECO:0008006" key="2">
    <source>
        <dbReference type="Google" id="ProtNLM"/>
    </source>
</evidence>
<dbReference type="InterPro" id="IPR009959">
    <property type="entry name" value="Cyclase_SnoaL-like"/>
</dbReference>
<dbReference type="AlphaFoldDB" id="X1K8T5"/>
<reference evidence="1" key="1">
    <citation type="journal article" date="2014" name="Front. Microbiol.">
        <title>High frequency of phylogenetically diverse reductive dehalogenase-homologous genes in deep subseafloor sedimentary metagenomes.</title>
        <authorList>
            <person name="Kawai M."/>
            <person name="Futagami T."/>
            <person name="Toyoda A."/>
            <person name="Takaki Y."/>
            <person name="Nishi S."/>
            <person name="Hori S."/>
            <person name="Arai W."/>
            <person name="Tsubouchi T."/>
            <person name="Morono Y."/>
            <person name="Uchiyama I."/>
            <person name="Ito T."/>
            <person name="Fujiyama A."/>
            <person name="Inagaki F."/>
            <person name="Takami H."/>
        </authorList>
    </citation>
    <scope>NUCLEOTIDE SEQUENCE</scope>
    <source>
        <strain evidence="1">Expedition CK06-06</strain>
    </source>
</reference>
<dbReference type="GO" id="GO:0030638">
    <property type="term" value="P:polyketide metabolic process"/>
    <property type="evidence" value="ECO:0007669"/>
    <property type="project" value="InterPro"/>
</dbReference>
<dbReference type="Gene3D" id="3.10.450.50">
    <property type="match status" value="1"/>
</dbReference>
<gene>
    <name evidence="1" type="ORF">S06H3_05676</name>
</gene>
<name>X1K8T5_9ZZZZ</name>
<protein>
    <recommendedName>
        <fullName evidence="2">SnoaL-like domain-containing protein</fullName>
    </recommendedName>
</protein>
<dbReference type="PANTHER" id="PTHR38436:SF1">
    <property type="entry name" value="ESTER CYCLASE"/>
    <property type="match status" value="1"/>
</dbReference>